<evidence type="ECO:0000256" key="1">
    <source>
        <dbReference type="SAM" id="MobiDB-lite"/>
    </source>
</evidence>
<name>A0A4Y2BBT8_ARAVE</name>
<gene>
    <name evidence="2" type="ORF">AVEN_87845_1</name>
</gene>
<keyword evidence="3" id="KW-1185">Reference proteome</keyword>
<evidence type="ECO:0000313" key="2">
    <source>
        <dbReference type="EMBL" id="GBL89508.1"/>
    </source>
</evidence>
<organism evidence="2 3">
    <name type="scientific">Araneus ventricosus</name>
    <name type="common">Orbweaver spider</name>
    <name type="synonym">Epeira ventricosa</name>
    <dbReference type="NCBI Taxonomy" id="182803"/>
    <lineage>
        <taxon>Eukaryota</taxon>
        <taxon>Metazoa</taxon>
        <taxon>Ecdysozoa</taxon>
        <taxon>Arthropoda</taxon>
        <taxon>Chelicerata</taxon>
        <taxon>Arachnida</taxon>
        <taxon>Araneae</taxon>
        <taxon>Araneomorphae</taxon>
        <taxon>Entelegynae</taxon>
        <taxon>Araneoidea</taxon>
        <taxon>Araneidae</taxon>
        <taxon>Araneus</taxon>
    </lineage>
</organism>
<protein>
    <submittedName>
        <fullName evidence="2">Uncharacterized protein</fullName>
    </submittedName>
</protein>
<accession>A0A4Y2BBT8</accession>
<dbReference type="Proteomes" id="UP000499080">
    <property type="component" value="Unassembled WGS sequence"/>
</dbReference>
<feature type="compositionally biased region" description="Polar residues" evidence="1">
    <location>
        <begin position="12"/>
        <end position="21"/>
    </location>
</feature>
<dbReference type="EMBL" id="BGPR01000065">
    <property type="protein sequence ID" value="GBL89508.1"/>
    <property type="molecule type" value="Genomic_DNA"/>
</dbReference>
<sequence length="102" mass="11122">MRTMPRWPSGKVSASGQGSRPDSTEDPPCMWACCTLNHAQSVKRPPGGVVRKSVEIDAAQVSSSLSDRGSKLRDPSLFVLLQNGTFNITKLINIFRLFSCTP</sequence>
<dbReference type="AlphaFoldDB" id="A0A4Y2BBT8"/>
<reference evidence="2 3" key="1">
    <citation type="journal article" date="2019" name="Sci. Rep.">
        <title>Orb-weaving spider Araneus ventricosus genome elucidates the spidroin gene catalogue.</title>
        <authorList>
            <person name="Kono N."/>
            <person name="Nakamura H."/>
            <person name="Ohtoshi R."/>
            <person name="Moran D.A.P."/>
            <person name="Shinohara A."/>
            <person name="Yoshida Y."/>
            <person name="Fujiwara M."/>
            <person name="Mori M."/>
            <person name="Tomita M."/>
            <person name="Arakawa K."/>
        </authorList>
    </citation>
    <scope>NUCLEOTIDE SEQUENCE [LARGE SCALE GENOMIC DNA]</scope>
</reference>
<comment type="caution">
    <text evidence="2">The sequence shown here is derived from an EMBL/GenBank/DDBJ whole genome shotgun (WGS) entry which is preliminary data.</text>
</comment>
<feature type="region of interest" description="Disordered" evidence="1">
    <location>
        <begin position="1"/>
        <end position="25"/>
    </location>
</feature>
<evidence type="ECO:0000313" key="3">
    <source>
        <dbReference type="Proteomes" id="UP000499080"/>
    </source>
</evidence>
<proteinExistence type="predicted"/>